<evidence type="ECO:0000313" key="2">
    <source>
        <dbReference type="Proteomes" id="UP000035740"/>
    </source>
</evidence>
<accession>A0A0J8AWV9</accession>
<reference evidence="1 2" key="1">
    <citation type="journal article" date="2014" name="Nature">
        <title>The genome of the recently domesticated crop plant sugar beet (Beta vulgaris).</title>
        <authorList>
            <person name="Dohm J.C."/>
            <person name="Minoche A.E."/>
            <person name="Holtgrawe D."/>
            <person name="Capella-Gutierrez S."/>
            <person name="Zakrzewski F."/>
            <person name="Tafer H."/>
            <person name="Rupp O."/>
            <person name="Sorensen T.R."/>
            <person name="Stracke R."/>
            <person name="Reinhardt R."/>
            <person name="Goesmann A."/>
            <person name="Kraft T."/>
            <person name="Schulz B."/>
            <person name="Stadler P.F."/>
            <person name="Schmidt T."/>
            <person name="Gabaldon T."/>
            <person name="Lehrach H."/>
            <person name="Weisshaar B."/>
            <person name="Himmelbauer H."/>
        </authorList>
    </citation>
    <scope>NUCLEOTIDE SEQUENCE [LARGE SCALE GENOMIC DNA]</scope>
    <source>
        <tissue evidence="1">Taproot</tissue>
    </source>
</reference>
<dbReference type="AlphaFoldDB" id="A0A0J8AWV9"/>
<name>A0A0J8AWV9_BETVV</name>
<dbReference type="EMBL" id="KQ103855">
    <property type="protein sequence ID" value="KMS93339.1"/>
    <property type="molecule type" value="Genomic_DNA"/>
</dbReference>
<gene>
    <name evidence="1" type="ORF">BVRB_032480</name>
</gene>
<keyword evidence="2" id="KW-1185">Reference proteome</keyword>
<evidence type="ECO:0000313" key="1">
    <source>
        <dbReference type="EMBL" id="KMS93339.1"/>
    </source>
</evidence>
<protein>
    <submittedName>
        <fullName evidence="1">Uncharacterized protein</fullName>
    </submittedName>
</protein>
<proteinExistence type="predicted"/>
<sequence>MFQAQGQVQTGPFGSLPWAAARYARKAVRLAPWALPGFLLGVWMVEPAVSQETRYRLWTLGLYGGPKTEE</sequence>
<organism evidence="1 2">
    <name type="scientific">Beta vulgaris subsp. vulgaris</name>
    <name type="common">Beet</name>
    <dbReference type="NCBI Taxonomy" id="3555"/>
    <lineage>
        <taxon>Eukaryota</taxon>
        <taxon>Viridiplantae</taxon>
        <taxon>Streptophyta</taxon>
        <taxon>Embryophyta</taxon>
        <taxon>Tracheophyta</taxon>
        <taxon>Spermatophyta</taxon>
        <taxon>Magnoliopsida</taxon>
        <taxon>eudicotyledons</taxon>
        <taxon>Gunneridae</taxon>
        <taxon>Pentapetalae</taxon>
        <taxon>Caryophyllales</taxon>
        <taxon>Chenopodiaceae</taxon>
        <taxon>Betoideae</taxon>
        <taxon>Beta</taxon>
    </lineage>
</organism>
<dbReference type="Gramene" id="KMS93339">
    <property type="protein sequence ID" value="KMS93339"/>
    <property type="gene ID" value="BVRB_032480"/>
</dbReference>
<dbReference type="Proteomes" id="UP000035740">
    <property type="component" value="Unassembled WGS sequence"/>
</dbReference>